<protein>
    <submittedName>
        <fullName evidence="1">Uncharacterized protein</fullName>
    </submittedName>
</protein>
<sequence>MTTKHTPGPWARDIGSGFGCDVRAENGRKVAATWGINSGDPHRPAYRAECDANARLIAAAPELLEALQELADDIADRFDMDSPSTNPGIKHCIKQARAAILKATGEQA</sequence>
<dbReference type="OrthoDB" id="9157544at2"/>
<gene>
    <name evidence="1" type="ORF">CEG14_05535</name>
</gene>
<accession>A0A261SNN0</accession>
<evidence type="ECO:0000313" key="2">
    <source>
        <dbReference type="Proteomes" id="UP000217005"/>
    </source>
</evidence>
<organism evidence="1 2">
    <name type="scientific">Bordetella genomosp. 1</name>
    <dbReference type="NCBI Taxonomy" id="1395607"/>
    <lineage>
        <taxon>Bacteria</taxon>
        <taxon>Pseudomonadati</taxon>
        <taxon>Pseudomonadota</taxon>
        <taxon>Betaproteobacteria</taxon>
        <taxon>Burkholderiales</taxon>
        <taxon>Alcaligenaceae</taxon>
        <taxon>Bordetella</taxon>
    </lineage>
</organism>
<dbReference type="Proteomes" id="UP000217005">
    <property type="component" value="Unassembled WGS sequence"/>
</dbReference>
<name>A0A261SNN0_9BORD</name>
<comment type="caution">
    <text evidence="1">The sequence shown here is derived from an EMBL/GenBank/DDBJ whole genome shotgun (WGS) entry which is preliminary data.</text>
</comment>
<dbReference type="EMBL" id="NEVL01000002">
    <property type="protein sequence ID" value="OZI38998.1"/>
    <property type="molecule type" value="Genomic_DNA"/>
</dbReference>
<dbReference type="AlphaFoldDB" id="A0A261SNN0"/>
<dbReference type="RefSeq" id="WP_094825374.1">
    <property type="nucleotide sequence ID" value="NZ_NEVL01000002.1"/>
</dbReference>
<evidence type="ECO:0000313" key="1">
    <source>
        <dbReference type="EMBL" id="OZI38998.1"/>
    </source>
</evidence>
<proteinExistence type="predicted"/>
<reference evidence="1 2" key="1">
    <citation type="submission" date="2017-05" db="EMBL/GenBank/DDBJ databases">
        <title>Complete and WGS of Bordetella genogroups.</title>
        <authorList>
            <person name="Spilker T."/>
            <person name="LiPuma J."/>
        </authorList>
    </citation>
    <scope>NUCLEOTIDE SEQUENCE [LARGE SCALE GENOMIC DNA]</scope>
    <source>
        <strain evidence="1 2">AU17610</strain>
    </source>
</reference>